<keyword evidence="2 5" id="KW-0645">Protease</keyword>
<dbReference type="InterPro" id="IPR000209">
    <property type="entry name" value="Peptidase_S8/S53_dom"/>
</dbReference>
<dbReference type="Gene3D" id="2.60.40.10">
    <property type="entry name" value="Immunoglobulins"/>
    <property type="match status" value="1"/>
</dbReference>
<keyword evidence="4 5" id="KW-0720">Serine protease</keyword>
<dbReference type="InterPro" id="IPR050131">
    <property type="entry name" value="Peptidase_S8_subtilisin-like"/>
</dbReference>
<evidence type="ECO:0000313" key="9">
    <source>
        <dbReference type="EMBL" id="MEI4280146.1"/>
    </source>
</evidence>
<dbReference type="InterPro" id="IPR023828">
    <property type="entry name" value="Peptidase_S8_Ser-AS"/>
</dbReference>
<keyword evidence="3 5" id="KW-0378">Hydrolase</keyword>
<dbReference type="InterPro" id="IPR034204">
    <property type="entry name" value="PfSUB1-like_cat_dom"/>
</dbReference>
<evidence type="ECO:0000259" key="7">
    <source>
        <dbReference type="Pfam" id="PF00082"/>
    </source>
</evidence>
<feature type="compositionally biased region" description="Low complexity" evidence="6">
    <location>
        <begin position="814"/>
        <end position="831"/>
    </location>
</feature>
<proteinExistence type="inferred from homology"/>
<dbReference type="InterPro" id="IPR014756">
    <property type="entry name" value="Ig_E-set"/>
</dbReference>
<dbReference type="SUPFAM" id="SSF52743">
    <property type="entry name" value="Subtilisin-like"/>
    <property type="match status" value="1"/>
</dbReference>
<dbReference type="PANTHER" id="PTHR43806:SF11">
    <property type="entry name" value="CEREVISIN-RELATED"/>
    <property type="match status" value="1"/>
</dbReference>
<dbReference type="InterPro" id="IPR013783">
    <property type="entry name" value="Ig-like_fold"/>
</dbReference>
<organism evidence="9 10">
    <name type="scientific">Klenkia terrae</name>
    <dbReference type="NCBI Taxonomy" id="1052259"/>
    <lineage>
        <taxon>Bacteria</taxon>
        <taxon>Bacillati</taxon>
        <taxon>Actinomycetota</taxon>
        <taxon>Actinomycetes</taxon>
        <taxon>Geodermatophilales</taxon>
        <taxon>Geodermatophilaceae</taxon>
        <taxon>Klenkia</taxon>
    </lineage>
</organism>
<name>A0ABU8E942_9ACTN</name>
<dbReference type="Pfam" id="PF00082">
    <property type="entry name" value="Peptidase_S8"/>
    <property type="match status" value="1"/>
</dbReference>
<evidence type="ECO:0000256" key="6">
    <source>
        <dbReference type="SAM" id="MobiDB-lite"/>
    </source>
</evidence>
<feature type="active site" description="Charge relay system" evidence="5">
    <location>
        <position position="382"/>
    </location>
</feature>
<dbReference type="InterPro" id="IPR015500">
    <property type="entry name" value="Peptidase_S8_subtilisin-rel"/>
</dbReference>
<reference evidence="9 10" key="1">
    <citation type="submission" date="2024-03" db="EMBL/GenBank/DDBJ databases">
        <title>Draft genome sequence of Klenkia terrae.</title>
        <authorList>
            <person name="Duangmal K."/>
            <person name="Chantavorakit T."/>
        </authorList>
    </citation>
    <scope>NUCLEOTIDE SEQUENCE [LARGE SCALE GENOMIC DNA]</scope>
    <source>
        <strain evidence="9 10">JCM 17786</strain>
    </source>
</reference>
<dbReference type="PROSITE" id="PS00138">
    <property type="entry name" value="SUBTILASE_SER"/>
    <property type="match status" value="1"/>
</dbReference>
<dbReference type="PROSITE" id="PS51892">
    <property type="entry name" value="SUBTILASE"/>
    <property type="match status" value="1"/>
</dbReference>
<protein>
    <submittedName>
        <fullName evidence="9">S8 family serine peptidase</fullName>
    </submittedName>
</protein>
<feature type="active site" description="Charge relay system" evidence="5">
    <location>
        <position position="167"/>
    </location>
</feature>
<comment type="similarity">
    <text evidence="1 5">Belongs to the peptidase S8 family.</text>
</comment>
<dbReference type="PANTHER" id="PTHR43806">
    <property type="entry name" value="PEPTIDASE S8"/>
    <property type="match status" value="1"/>
</dbReference>
<dbReference type="Gene3D" id="3.40.50.200">
    <property type="entry name" value="Peptidase S8/S53 domain"/>
    <property type="match status" value="1"/>
</dbReference>
<sequence length="876" mass="84840">MGSAWGADRRILAAGMAATVVVGFVVAAAVDALAAPEVAVAEGYGPGDGLSRWVLGTADPVALVPAAEATPGVVNAQPLFDGGVLVATTSADPTGLAAIPGVTSVEPSVSAELMADPTDPYWSDYGYNLENTGTNFYNQTGTRDADVDATAGWAATTGTGEVVAVLDSGYDLDHPDMSGALWSNPLEACGSVDTDGNGLAGDCNGWDFTRNAPITDATESGSHGVAVSGVAAARAGNGIGSAGVAPGASIMPLVIGSGSTVDVNLGAQAIRYAVDHGATVINASWGGPTLLPALQSAVAYAGANDVLVVAAAGNDAVDRDATPMYPASLPDPAIVSVGSSTAADTLSAFSAWGATSVDLMAPGTLVFLPWPDGGYRLASGTSFSAPEVAAVIAQYRSLMPTATAQDIKQALLADVDPIPGFVGRSVSGGRLTTNGLAALGTTQVRWTYSSMTGAPGPVRPALTTSSNLPTGDYTAVLGLGMRVDGQVYAVAGQPLTVGGSTVATDDTGTAAFPLGARGPASGALVLSPTTTLLEGRYVLTVQLLLDGDPFGRASAAPLTVATAPTPTPTASPTSAPTTGGPAPTTAAPPTGTSPGGSSPTSGPGATGSPAPSGTAGPSSTPAAPTTPGSGSAPTTAAGPTSTAGPTAAPTAAPSTTRPAVPTATAPTSAGPTSTTTPTTGAGPTSSTPGAGPTSTSPRPTTTAAPTAVGTAPPSGGTVYPGVGDFLVTSVSPDHVDVAGGAQVTVVGTFPSRPTVLVGSTTTATVVSSSATQVVFTAPARVAGSYTLLLSTSDGKRSQLTGALTYVAGTAAPTTAAPTSTSAPATPTVAVPSPTPSGPVIVTGPGGQRLVGTAFFSSIPASVWTVDCSSSCSGTLL</sequence>
<feature type="domain" description="Peptidase S8/S53" evidence="7">
    <location>
        <begin position="158"/>
        <end position="413"/>
    </location>
</feature>
<keyword evidence="10" id="KW-1185">Reference proteome</keyword>
<dbReference type="CDD" id="cd00102">
    <property type="entry name" value="IPT"/>
    <property type="match status" value="1"/>
</dbReference>
<dbReference type="CDD" id="cd07473">
    <property type="entry name" value="Peptidases_S8_Subtilisin_like"/>
    <property type="match status" value="1"/>
</dbReference>
<dbReference type="RefSeq" id="WP_225233238.1">
    <property type="nucleotide sequence ID" value="NZ_JBAPLV010000019.1"/>
</dbReference>
<dbReference type="SUPFAM" id="SSF81296">
    <property type="entry name" value="E set domains"/>
    <property type="match status" value="1"/>
</dbReference>
<dbReference type="PRINTS" id="PR00723">
    <property type="entry name" value="SUBTILISIN"/>
</dbReference>
<evidence type="ECO:0000256" key="3">
    <source>
        <dbReference type="ARBA" id="ARBA00022801"/>
    </source>
</evidence>
<evidence type="ECO:0000256" key="5">
    <source>
        <dbReference type="PROSITE-ProRule" id="PRU01240"/>
    </source>
</evidence>
<gene>
    <name evidence="9" type="ORF">UXQ13_16865</name>
</gene>
<dbReference type="Pfam" id="PF01833">
    <property type="entry name" value="TIG"/>
    <property type="match status" value="1"/>
</dbReference>
<evidence type="ECO:0000256" key="1">
    <source>
        <dbReference type="ARBA" id="ARBA00011073"/>
    </source>
</evidence>
<comment type="caution">
    <text evidence="9">The sequence shown here is derived from an EMBL/GenBank/DDBJ whole genome shotgun (WGS) entry which is preliminary data.</text>
</comment>
<evidence type="ECO:0000256" key="4">
    <source>
        <dbReference type="ARBA" id="ARBA00022825"/>
    </source>
</evidence>
<feature type="region of interest" description="Disordered" evidence="6">
    <location>
        <begin position="559"/>
        <end position="715"/>
    </location>
</feature>
<evidence type="ECO:0000259" key="8">
    <source>
        <dbReference type="Pfam" id="PF01833"/>
    </source>
</evidence>
<dbReference type="InterPro" id="IPR002909">
    <property type="entry name" value="IPT_dom"/>
</dbReference>
<dbReference type="Proteomes" id="UP001373496">
    <property type="component" value="Unassembled WGS sequence"/>
</dbReference>
<feature type="domain" description="IPT/TIG" evidence="8">
    <location>
        <begin position="727"/>
        <end position="800"/>
    </location>
</feature>
<evidence type="ECO:0000256" key="2">
    <source>
        <dbReference type="ARBA" id="ARBA00022670"/>
    </source>
</evidence>
<accession>A0ABU8E942</accession>
<dbReference type="InterPro" id="IPR036852">
    <property type="entry name" value="Peptidase_S8/S53_dom_sf"/>
</dbReference>
<dbReference type="EMBL" id="JBAPLV010000019">
    <property type="protein sequence ID" value="MEI4280146.1"/>
    <property type="molecule type" value="Genomic_DNA"/>
</dbReference>
<evidence type="ECO:0000313" key="10">
    <source>
        <dbReference type="Proteomes" id="UP001373496"/>
    </source>
</evidence>
<feature type="active site" description="Charge relay system" evidence="5">
    <location>
        <position position="223"/>
    </location>
</feature>
<feature type="region of interest" description="Disordered" evidence="6">
    <location>
        <begin position="814"/>
        <end position="838"/>
    </location>
</feature>